<feature type="compositionally biased region" description="Basic and acidic residues" evidence="1">
    <location>
        <begin position="48"/>
        <end position="68"/>
    </location>
</feature>
<gene>
    <name evidence="2" type="ORF">CERZMDRAFT_98835</name>
</gene>
<feature type="region of interest" description="Disordered" evidence="1">
    <location>
        <begin position="552"/>
        <end position="571"/>
    </location>
</feature>
<feature type="region of interest" description="Disordered" evidence="1">
    <location>
        <begin position="323"/>
        <end position="350"/>
    </location>
</feature>
<proteinExistence type="predicted"/>
<dbReference type="EMBL" id="ML992678">
    <property type="protein sequence ID" value="KAF2211104.1"/>
    <property type="molecule type" value="Genomic_DNA"/>
</dbReference>
<feature type="compositionally biased region" description="Polar residues" evidence="1">
    <location>
        <begin position="386"/>
        <end position="400"/>
    </location>
</feature>
<protein>
    <submittedName>
        <fullName evidence="2">Uncharacterized protein</fullName>
    </submittedName>
</protein>
<sequence>MADNSKAQEALQDAEASAAPPPPYKERASIITETDDFQIIDEQDCYPENEKRPIEGSRTTSLREEKIPVDMPTRTPSMLKEKGPVYPPRRPGQKIAPKNDQQQPKLQFEDSNPLSYSSRPSKEAAFKDRLQEEAAELEDSTPLPSTEDGKAALEVHLVTEQETAPSMPQRPSASRFSEEFSQNEKSANMPPPMPTVPQQASELPLEYTFTWHRPILDFPCLHITPTPNIPIPSNSPSIPPTTSWKLIYTSKYQAALHRFGATQTKFPPEQGSDPQTTEYPFRQVASYKFPDFIIPGTNSGVKVLFEPHEEELARLGNLSNGWAEHEEKENKKSKKKDRKDRQSSSCGPPELQKFMQCTGWLSTKYTMEIPVLGHMQATFKTISRPRSQSAAMASGATNNYAPPPAPQTSYVDPTTPETSFHRVPSPYPTNNTTDANSNDNTRLITIGGLIDQARAKVVDESFTPYPQQHLIVEFDGREVATYQRSAPWGKTSGKLIINRPEVGQVYLTPEFVEGIIVATVAMAGMQERIGLANGLMEAVAAAGEGVRDGVLGSPGSSTGQGAGGSGGMVGRGREEWRRLVDEWKRRNHNGVTDWRAWNAYGNGDGQQQQERPIKGVYSSEHEGDVVGSEIFDDELRGVLTPEEREAARREQMMWDAERARTSSQVHSASPPHFTVSAPQTTTEWQQNTWSAEAQKWEEKPRIMYA</sequence>
<feature type="compositionally biased region" description="Polar residues" evidence="1">
    <location>
        <begin position="407"/>
        <end position="418"/>
    </location>
</feature>
<name>A0A6A6FCI7_9PEZI</name>
<evidence type="ECO:0000313" key="3">
    <source>
        <dbReference type="Proteomes" id="UP000799539"/>
    </source>
</evidence>
<feature type="compositionally biased region" description="Basic and acidic residues" evidence="1">
    <location>
        <begin position="120"/>
        <end position="132"/>
    </location>
</feature>
<organism evidence="2 3">
    <name type="scientific">Cercospora zeae-maydis SCOH1-5</name>
    <dbReference type="NCBI Taxonomy" id="717836"/>
    <lineage>
        <taxon>Eukaryota</taxon>
        <taxon>Fungi</taxon>
        <taxon>Dikarya</taxon>
        <taxon>Ascomycota</taxon>
        <taxon>Pezizomycotina</taxon>
        <taxon>Dothideomycetes</taxon>
        <taxon>Dothideomycetidae</taxon>
        <taxon>Mycosphaerellales</taxon>
        <taxon>Mycosphaerellaceae</taxon>
        <taxon>Cercospora</taxon>
    </lineage>
</organism>
<dbReference type="AlphaFoldDB" id="A0A6A6FCI7"/>
<evidence type="ECO:0000256" key="1">
    <source>
        <dbReference type="SAM" id="MobiDB-lite"/>
    </source>
</evidence>
<feature type="region of interest" description="Disordered" evidence="1">
    <location>
        <begin position="386"/>
        <end position="439"/>
    </location>
</feature>
<feature type="compositionally biased region" description="Polar residues" evidence="1">
    <location>
        <begin position="161"/>
        <end position="186"/>
    </location>
</feature>
<feature type="compositionally biased region" description="Gly residues" evidence="1">
    <location>
        <begin position="558"/>
        <end position="570"/>
    </location>
</feature>
<feature type="region of interest" description="Disordered" evidence="1">
    <location>
        <begin position="161"/>
        <end position="197"/>
    </location>
</feature>
<feature type="compositionally biased region" description="Acidic residues" evidence="1">
    <location>
        <begin position="33"/>
        <end position="47"/>
    </location>
</feature>
<evidence type="ECO:0000313" key="2">
    <source>
        <dbReference type="EMBL" id="KAF2211104.1"/>
    </source>
</evidence>
<dbReference type="Proteomes" id="UP000799539">
    <property type="component" value="Unassembled WGS sequence"/>
</dbReference>
<accession>A0A6A6FCI7</accession>
<feature type="compositionally biased region" description="Low complexity" evidence="1">
    <location>
        <begin position="429"/>
        <end position="439"/>
    </location>
</feature>
<reference evidence="2" key="1">
    <citation type="journal article" date="2020" name="Stud. Mycol.">
        <title>101 Dothideomycetes genomes: a test case for predicting lifestyles and emergence of pathogens.</title>
        <authorList>
            <person name="Haridas S."/>
            <person name="Albert R."/>
            <person name="Binder M."/>
            <person name="Bloem J."/>
            <person name="Labutti K."/>
            <person name="Salamov A."/>
            <person name="Andreopoulos B."/>
            <person name="Baker S."/>
            <person name="Barry K."/>
            <person name="Bills G."/>
            <person name="Bluhm B."/>
            <person name="Cannon C."/>
            <person name="Castanera R."/>
            <person name="Culley D."/>
            <person name="Daum C."/>
            <person name="Ezra D."/>
            <person name="Gonzalez J."/>
            <person name="Henrissat B."/>
            <person name="Kuo A."/>
            <person name="Liang C."/>
            <person name="Lipzen A."/>
            <person name="Lutzoni F."/>
            <person name="Magnuson J."/>
            <person name="Mondo S."/>
            <person name="Nolan M."/>
            <person name="Ohm R."/>
            <person name="Pangilinan J."/>
            <person name="Park H.-J."/>
            <person name="Ramirez L."/>
            <person name="Alfaro M."/>
            <person name="Sun H."/>
            <person name="Tritt A."/>
            <person name="Yoshinaga Y."/>
            <person name="Zwiers L.-H."/>
            <person name="Turgeon B."/>
            <person name="Goodwin S."/>
            <person name="Spatafora J."/>
            <person name="Crous P."/>
            <person name="Grigoriev I."/>
        </authorList>
    </citation>
    <scope>NUCLEOTIDE SEQUENCE</scope>
    <source>
        <strain evidence="2">SCOH1-5</strain>
    </source>
</reference>
<feature type="compositionally biased region" description="Polar residues" evidence="1">
    <location>
        <begin position="99"/>
        <end position="119"/>
    </location>
</feature>
<feature type="region of interest" description="Disordered" evidence="1">
    <location>
        <begin position="1"/>
        <end position="147"/>
    </location>
</feature>
<keyword evidence="3" id="KW-1185">Reference proteome</keyword>
<dbReference type="OrthoDB" id="3649991at2759"/>